<keyword evidence="2" id="KW-0547">Nucleotide-binding</keyword>
<dbReference type="Pfam" id="PF00437">
    <property type="entry name" value="T2SSE"/>
    <property type="match status" value="1"/>
</dbReference>
<dbReference type="Proteomes" id="UP000228635">
    <property type="component" value="Unassembled WGS sequence"/>
</dbReference>
<protein>
    <recommendedName>
        <fullName evidence="4">Bacterial type II secretion system protein E domain-containing protein</fullName>
    </recommendedName>
</protein>
<dbReference type="AlphaFoldDB" id="A0A2M6WH97"/>
<evidence type="ECO:0000259" key="4">
    <source>
        <dbReference type="PROSITE" id="PS00662"/>
    </source>
</evidence>
<evidence type="ECO:0000313" key="6">
    <source>
        <dbReference type="Proteomes" id="UP000228635"/>
    </source>
</evidence>
<name>A0A2M6WH97_9BACT</name>
<accession>A0A2M6WH97</accession>
<dbReference type="InterPro" id="IPR007831">
    <property type="entry name" value="T2SS_GspE_N"/>
</dbReference>
<evidence type="ECO:0000256" key="3">
    <source>
        <dbReference type="ARBA" id="ARBA00022840"/>
    </source>
</evidence>
<dbReference type="InterPro" id="IPR001482">
    <property type="entry name" value="T2SS/T4SS_dom"/>
</dbReference>
<dbReference type="InterPro" id="IPR037257">
    <property type="entry name" value="T2SS_E_N_sf"/>
</dbReference>
<dbReference type="InterPro" id="IPR003593">
    <property type="entry name" value="AAA+_ATPase"/>
</dbReference>
<dbReference type="Gene3D" id="3.30.450.90">
    <property type="match status" value="1"/>
</dbReference>
<dbReference type="Gene3D" id="3.30.300.160">
    <property type="entry name" value="Type II secretion system, protein E, N-terminal domain"/>
    <property type="match status" value="1"/>
</dbReference>
<proteinExistence type="inferred from homology"/>
<dbReference type="SUPFAM" id="SSF160246">
    <property type="entry name" value="EspE N-terminal domain-like"/>
    <property type="match status" value="1"/>
</dbReference>
<feature type="domain" description="Bacterial type II secretion system protein E" evidence="4">
    <location>
        <begin position="370"/>
        <end position="384"/>
    </location>
</feature>
<dbReference type="GO" id="GO:0005524">
    <property type="term" value="F:ATP binding"/>
    <property type="evidence" value="ECO:0007669"/>
    <property type="project" value="UniProtKB-KW"/>
</dbReference>
<dbReference type="GO" id="GO:0016887">
    <property type="term" value="F:ATP hydrolysis activity"/>
    <property type="evidence" value="ECO:0007669"/>
    <property type="project" value="TreeGrafter"/>
</dbReference>
<comment type="caution">
    <text evidence="5">The sequence shown here is derived from an EMBL/GenBank/DDBJ whole genome shotgun (WGS) entry which is preliminary data.</text>
</comment>
<dbReference type="EMBL" id="PFBA01000032">
    <property type="protein sequence ID" value="PIT92165.1"/>
    <property type="molecule type" value="Genomic_DNA"/>
</dbReference>
<dbReference type="InterPro" id="IPR027417">
    <property type="entry name" value="P-loop_NTPase"/>
</dbReference>
<dbReference type="PANTHER" id="PTHR30258:SF1">
    <property type="entry name" value="PROTEIN TRANSPORT PROTEIN HOFB HOMOLOG"/>
    <property type="match status" value="1"/>
</dbReference>
<dbReference type="GO" id="GO:0005886">
    <property type="term" value="C:plasma membrane"/>
    <property type="evidence" value="ECO:0007669"/>
    <property type="project" value="TreeGrafter"/>
</dbReference>
<dbReference type="SUPFAM" id="SSF52540">
    <property type="entry name" value="P-loop containing nucleoside triphosphate hydrolases"/>
    <property type="match status" value="1"/>
</dbReference>
<evidence type="ECO:0000256" key="2">
    <source>
        <dbReference type="ARBA" id="ARBA00022741"/>
    </source>
</evidence>
<dbReference type="PANTHER" id="PTHR30258">
    <property type="entry name" value="TYPE II SECRETION SYSTEM PROTEIN GSPE-RELATED"/>
    <property type="match status" value="1"/>
</dbReference>
<dbReference type="FunFam" id="3.40.50.300:FF:000398">
    <property type="entry name" value="Type IV pilus assembly ATPase PilB"/>
    <property type="match status" value="1"/>
</dbReference>
<keyword evidence="3" id="KW-0067">ATP-binding</keyword>
<dbReference type="CDD" id="cd01129">
    <property type="entry name" value="PulE-GspE-like"/>
    <property type="match status" value="1"/>
</dbReference>
<comment type="similarity">
    <text evidence="1">Belongs to the GSP E family.</text>
</comment>
<dbReference type="Pfam" id="PF05157">
    <property type="entry name" value="MshEN"/>
    <property type="match status" value="1"/>
</dbReference>
<reference evidence="6" key="1">
    <citation type="submission" date="2017-09" db="EMBL/GenBank/DDBJ databases">
        <title>Depth-based differentiation of microbial function through sediment-hosted aquifers and enrichment of novel symbionts in the deep terrestrial subsurface.</title>
        <authorList>
            <person name="Probst A.J."/>
            <person name="Ladd B."/>
            <person name="Jarett J.K."/>
            <person name="Geller-Mcgrath D.E."/>
            <person name="Sieber C.M.K."/>
            <person name="Emerson J.B."/>
            <person name="Anantharaman K."/>
            <person name="Thomas B.C."/>
            <person name="Malmstrom R."/>
            <person name="Stieglmeier M."/>
            <person name="Klingl A."/>
            <person name="Woyke T."/>
            <person name="Ryan C.M."/>
            <person name="Banfield J.F."/>
        </authorList>
    </citation>
    <scope>NUCLEOTIDE SEQUENCE [LARGE SCALE GENOMIC DNA]</scope>
</reference>
<dbReference type="SMART" id="SM00382">
    <property type="entry name" value="AAA"/>
    <property type="match status" value="1"/>
</dbReference>
<dbReference type="Gene3D" id="3.40.50.300">
    <property type="entry name" value="P-loop containing nucleotide triphosphate hydrolases"/>
    <property type="match status" value="1"/>
</dbReference>
<evidence type="ECO:0000313" key="5">
    <source>
        <dbReference type="EMBL" id="PIT92165.1"/>
    </source>
</evidence>
<dbReference type="PROSITE" id="PS00662">
    <property type="entry name" value="T2SP_E"/>
    <property type="match status" value="1"/>
</dbReference>
<evidence type="ECO:0000256" key="1">
    <source>
        <dbReference type="ARBA" id="ARBA00006611"/>
    </source>
</evidence>
<sequence length="563" mass="63207">MNITKEKLRELVVPPEYVAPNQFEAAVHEAEAQRKDVMQVLVEKDLIKDEQLGEIVAEGLGFQFVNLRKERVDDNMLDSIPEPMARAQGVIAFGKDANGVRVGMVNPDDIELKHLLEKKFGQKVIPFFITRQDLINSLSRYESSLKDDFEEILKRLKRKSLPREMQDNLVVEAVDTLLRYGYQNKASDIHIEPLTDNVVIRFRIDGVLHDILNIDNDLLDLILTRIKILAKMRTDEHASAQDGRLTFKFQEEKADVRVSIIPISEGEKAVLRILSSKSRQFSLSDLGLRDVDLVKVRRAIKNPHGMILVTGPTGSGKTTTVYAVLKILNVREVNIATIEDPVEYDVEGVSQIQVNSKTNLTFALGLRAIMRQDPDIIMVGEIRDEETANISINAALTGHLVLSTLHANDAATTLPRLLDMNIEPFLVASTVNIAIAQRLVRRICYRCVASYQLSDKEKELIRSETAIMAILEKNHTTDLDKLRFYHGVGCKTCGKTGYSGRIGIYEILEMSESIKDLIIKRASSDEITKAAVAEGMSTMTEDGIEKVFKGITSIEEVLRVTKE</sequence>
<organism evidence="5 6">
    <name type="scientific">Candidatus Harrisonbacteria bacterium CG10_big_fil_rev_8_21_14_0_10_42_17</name>
    <dbReference type="NCBI Taxonomy" id="1974584"/>
    <lineage>
        <taxon>Bacteria</taxon>
        <taxon>Candidatus Harrisoniibacteriota</taxon>
    </lineage>
</organism>
<gene>
    <name evidence="5" type="ORF">COU08_03720</name>
</gene>